<dbReference type="InterPro" id="IPR050678">
    <property type="entry name" value="DNA_Partitioning_ATPase"/>
</dbReference>
<dbReference type="Proteomes" id="UP000005439">
    <property type="component" value="Chromosome"/>
</dbReference>
<dbReference type="STRING" id="679936.Sulac_3520"/>
<reference evidence="7" key="1">
    <citation type="submission" date="2011-12" db="EMBL/GenBank/DDBJ databases">
        <title>The complete genome of chromosome of Sulfobacillus acidophilus DSM 10332.</title>
        <authorList>
            <person name="Lucas S."/>
            <person name="Han J."/>
            <person name="Lapidus A."/>
            <person name="Bruce D."/>
            <person name="Goodwin L."/>
            <person name="Pitluck S."/>
            <person name="Peters L."/>
            <person name="Kyrpides N."/>
            <person name="Mavromatis K."/>
            <person name="Ivanova N."/>
            <person name="Mikhailova N."/>
            <person name="Chertkov O."/>
            <person name="Saunders E."/>
            <person name="Detter J.C."/>
            <person name="Tapia R."/>
            <person name="Han C."/>
            <person name="Land M."/>
            <person name="Hauser L."/>
            <person name="Markowitz V."/>
            <person name="Cheng J.-F."/>
            <person name="Hugenholtz P."/>
            <person name="Woyke T."/>
            <person name="Wu D."/>
            <person name="Pukall R."/>
            <person name="Gehrich-Schroeter G."/>
            <person name="Schneider S."/>
            <person name="Klenk H.-P."/>
            <person name="Eisen J.A."/>
        </authorList>
    </citation>
    <scope>NUCLEOTIDE SEQUENCE [LARGE SCALE GENOMIC DNA]</scope>
    <source>
        <strain evidence="7">ATCC 700253 / DSM 10332 / NAL</strain>
    </source>
</reference>
<comment type="subunit">
    <text evidence="3">Dimerizes in the presence of ATP but not ADP; ATP-binding is required for double-stranded (ds)DNA-binding. Interacts with DnaA.</text>
</comment>
<protein>
    <recommendedName>
        <fullName evidence="4">Sporulation initiation inhibitor protein Soj</fullName>
    </recommendedName>
</protein>
<keyword evidence="7" id="KW-1185">Reference proteome</keyword>
<dbReference type="Pfam" id="PF13614">
    <property type="entry name" value="AAA_31"/>
    <property type="match status" value="1"/>
</dbReference>
<dbReference type="PATRIC" id="fig|679936.5.peg.3641"/>
<evidence type="ECO:0000313" key="6">
    <source>
        <dbReference type="EMBL" id="AEW06957.1"/>
    </source>
</evidence>
<reference evidence="6 7" key="2">
    <citation type="journal article" date="2012" name="Stand. Genomic Sci.">
        <title>Complete genome sequence of the moderately thermophilic mineral-sulfide-oxidizing firmicute Sulfobacillus acidophilus type strain (NAL(T)).</title>
        <authorList>
            <person name="Anderson I."/>
            <person name="Chertkov O."/>
            <person name="Chen A."/>
            <person name="Saunders E."/>
            <person name="Lapidus A."/>
            <person name="Nolan M."/>
            <person name="Lucas S."/>
            <person name="Hammon N."/>
            <person name="Deshpande S."/>
            <person name="Cheng J.F."/>
            <person name="Han C."/>
            <person name="Tapia R."/>
            <person name="Goodwin L.A."/>
            <person name="Pitluck S."/>
            <person name="Liolios K."/>
            <person name="Pagani I."/>
            <person name="Ivanova N."/>
            <person name="Mikhailova N."/>
            <person name="Pati A."/>
            <person name="Palaniappan K."/>
            <person name="Land M."/>
            <person name="Pan C."/>
            <person name="Rohde M."/>
            <person name="Pukall R."/>
            <person name="Goker M."/>
            <person name="Detter J.C."/>
            <person name="Woyke T."/>
            <person name="Bristow J."/>
            <person name="Eisen J.A."/>
            <person name="Markowitz V."/>
            <person name="Hugenholtz P."/>
            <person name="Kyrpides N.C."/>
            <person name="Klenk H.P."/>
            <person name="Mavromatis K."/>
        </authorList>
    </citation>
    <scope>NUCLEOTIDE SEQUENCE [LARGE SCALE GENOMIC DNA]</scope>
    <source>
        <strain evidence="7">ATCC 700253 / DSM 10332 / NAL</strain>
    </source>
</reference>
<evidence type="ECO:0000256" key="2">
    <source>
        <dbReference type="ARBA" id="ARBA00049360"/>
    </source>
</evidence>
<dbReference type="InterPro" id="IPR027417">
    <property type="entry name" value="P-loop_NTPase"/>
</dbReference>
<comment type="catalytic activity">
    <reaction evidence="2">
        <text>ATP + H2O = ADP + phosphate + H(+)</text>
        <dbReference type="Rhea" id="RHEA:13065"/>
        <dbReference type="ChEBI" id="CHEBI:15377"/>
        <dbReference type="ChEBI" id="CHEBI:15378"/>
        <dbReference type="ChEBI" id="CHEBI:30616"/>
        <dbReference type="ChEBI" id="CHEBI:43474"/>
        <dbReference type="ChEBI" id="CHEBI:456216"/>
    </reaction>
</comment>
<proteinExistence type="inferred from homology"/>
<comment type="similarity">
    <text evidence="1">Belongs to the ParA family.</text>
</comment>
<evidence type="ECO:0000256" key="3">
    <source>
        <dbReference type="ARBA" id="ARBA00062323"/>
    </source>
</evidence>
<sequence>MGRVIAVANQKGGVGKTTTVINLAAYLADQGKRVLAIDIDPQGNTTTGLGIAKDTVDESLYDVLLGEAPIRDALVTTEVVGLHLLPATMDLAGAEIELTNRAQRELLLRERIEPLRGRYDYIFIDCPPSLGLLTINALAAADSVMIPIQCEFFALEGLAQLLNTIQLVQQRLNPALELEGVLLTMYDGRTNLAAEVAQEVRQHFQQKVYQAVIPRTVRLSEAPSHGLPIFRYDPKSRGAEGYRLLAEEVIQHG</sequence>
<gene>
    <name evidence="6" type="ordered locus">Sulac_3520</name>
</gene>
<dbReference type="PANTHER" id="PTHR13696:SF52">
    <property type="entry name" value="PARA FAMILY PROTEIN CT_582"/>
    <property type="match status" value="1"/>
</dbReference>
<dbReference type="CDD" id="cd02042">
    <property type="entry name" value="ParAB_family"/>
    <property type="match status" value="1"/>
</dbReference>
<dbReference type="PANTHER" id="PTHR13696">
    <property type="entry name" value="P-LOOP CONTAINING NUCLEOSIDE TRIPHOSPHATE HYDROLASE"/>
    <property type="match status" value="1"/>
</dbReference>
<feature type="domain" description="AAA" evidence="5">
    <location>
        <begin position="3"/>
        <end position="177"/>
    </location>
</feature>
<dbReference type="KEGG" id="sap:Sulac_3520"/>
<dbReference type="SUPFAM" id="SSF52540">
    <property type="entry name" value="P-loop containing nucleoside triphosphate hydrolases"/>
    <property type="match status" value="1"/>
</dbReference>
<dbReference type="FunFam" id="3.40.50.300:FF:000285">
    <property type="entry name" value="Sporulation initiation inhibitor Soj"/>
    <property type="match status" value="1"/>
</dbReference>
<evidence type="ECO:0000256" key="1">
    <source>
        <dbReference type="ARBA" id="ARBA00006976"/>
    </source>
</evidence>
<name>G8TUZ2_SULAD</name>
<accession>G8TUZ2</accession>
<evidence type="ECO:0000259" key="5">
    <source>
        <dbReference type="Pfam" id="PF13614"/>
    </source>
</evidence>
<dbReference type="AlphaFoldDB" id="G8TUZ2"/>
<organism evidence="6 7">
    <name type="scientific">Sulfobacillus acidophilus (strain ATCC 700253 / DSM 10332 / NAL)</name>
    <dbReference type="NCBI Taxonomy" id="679936"/>
    <lineage>
        <taxon>Bacteria</taxon>
        <taxon>Bacillati</taxon>
        <taxon>Bacillota</taxon>
        <taxon>Clostridia</taxon>
        <taxon>Eubacteriales</taxon>
        <taxon>Clostridiales Family XVII. Incertae Sedis</taxon>
        <taxon>Sulfobacillus</taxon>
    </lineage>
</organism>
<dbReference type="InterPro" id="IPR025669">
    <property type="entry name" value="AAA_dom"/>
</dbReference>
<dbReference type="EMBL" id="CP003179">
    <property type="protein sequence ID" value="AEW06957.1"/>
    <property type="molecule type" value="Genomic_DNA"/>
</dbReference>
<dbReference type="HOGENOM" id="CLU_037612_1_4_9"/>
<dbReference type="PIRSF" id="PIRSF009320">
    <property type="entry name" value="Nuc_binding_HP_1000"/>
    <property type="match status" value="1"/>
</dbReference>
<dbReference type="Gene3D" id="3.40.50.300">
    <property type="entry name" value="P-loop containing nucleotide triphosphate hydrolases"/>
    <property type="match status" value="1"/>
</dbReference>
<evidence type="ECO:0000256" key="4">
    <source>
        <dbReference type="ARBA" id="ARBA00071824"/>
    </source>
</evidence>
<evidence type="ECO:0000313" key="7">
    <source>
        <dbReference type="Proteomes" id="UP000005439"/>
    </source>
</evidence>